<evidence type="ECO:0000313" key="2">
    <source>
        <dbReference type="Proteomes" id="UP000285209"/>
    </source>
</evidence>
<organism evidence="1 2">
    <name type="scientific">Agathobacter rectalis</name>
    <dbReference type="NCBI Taxonomy" id="39491"/>
    <lineage>
        <taxon>Bacteria</taxon>
        <taxon>Bacillati</taxon>
        <taxon>Bacillota</taxon>
        <taxon>Clostridia</taxon>
        <taxon>Lachnospirales</taxon>
        <taxon>Lachnospiraceae</taxon>
        <taxon>Agathobacter</taxon>
    </lineage>
</organism>
<dbReference type="InterPro" id="IPR036890">
    <property type="entry name" value="HATPase_C_sf"/>
</dbReference>
<proteinExistence type="predicted"/>
<evidence type="ECO:0000313" key="1">
    <source>
        <dbReference type="EMBL" id="RGZ12076.1"/>
    </source>
</evidence>
<dbReference type="SUPFAM" id="SSF55874">
    <property type="entry name" value="ATPase domain of HSP90 chaperone/DNA topoisomerase II/histidine kinase"/>
    <property type="match status" value="1"/>
</dbReference>
<sequence>MEDRSYFIEMPRDLTSYEFYTHVLPIRNEIEYRESDIILDFSRTFKVEPLVIPNLLCFGYELGIRNGNVPKIYFPDTSYSGEVKNYLNEIGFFHYANKYGLFEFCSSPYSGLTGKKIDPICGTLYFDTENTVDEINRGVELCIAPFADEYLYKFECIRSDLDQTYYVNDITEFLSEIIMNCKQHAHSFSFTTLHAKYSAKKIYISVSDFGCGFLNTIASDLYCKDEVEAILCGVYKRKESKVYGLYNIIRRVLEYNGKVRIHSNSEQLIFTPKILTSFLKNELLKNDNFKKYNIKRNVPFSGVHIEIELPLERR</sequence>
<dbReference type="RefSeq" id="WP_119214275.1">
    <property type="nucleotide sequence ID" value="NZ_JANGBN010000028.1"/>
</dbReference>
<comment type="caution">
    <text evidence="1">The sequence shown here is derived from an EMBL/GenBank/DDBJ whole genome shotgun (WGS) entry which is preliminary data.</text>
</comment>
<protein>
    <submittedName>
        <fullName evidence="1">Uncharacterized protein</fullName>
    </submittedName>
</protein>
<dbReference type="EMBL" id="QSDV01000088">
    <property type="protein sequence ID" value="RGZ12076.1"/>
    <property type="molecule type" value="Genomic_DNA"/>
</dbReference>
<dbReference type="Proteomes" id="UP000285209">
    <property type="component" value="Unassembled WGS sequence"/>
</dbReference>
<name>A0A413LZE6_9FIRM</name>
<dbReference type="AlphaFoldDB" id="A0A413LZE6"/>
<gene>
    <name evidence="1" type="ORF">DXA03_16295</name>
</gene>
<reference evidence="1 2" key="1">
    <citation type="submission" date="2018-08" db="EMBL/GenBank/DDBJ databases">
        <title>A genome reference for cultivated species of the human gut microbiota.</title>
        <authorList>
            <person name="Zou Y."/>
            <person name="Xue W."/>
            <person name="Luo G."/>
        </authorList>
    </citation>
    <scope>NUCLEOTIDE SEQUENCE [LARGE SCALE GENOMIC DNA]</scope>
    <source>
        <strain evidence="1 2">AM54-25XD</strain>
    </source>
</reference>
<dbReference type="Gene3D" id="3.30.565.10">
    <property type="entry name" value="Histidine kinase-like ATPase, C-terminal domain"/>
    <property type="match status" value="1"/>
</dbReference>
<accession>A0A413LZE6</accession>